<dbReference type="Proteomes" id="UP001589813">
    <property type="component" value="Unassembled WGS sequence"/>
</dbReference>
<keyword evidence="1" id="KW-0378">Hydrolase</keyword>
<dbReference type="EMBL" id="JBHLXP010000003">
    <property type="protein sequence ID" value="MFC0049060.1"/>
    <property type="molecule type" value="Genomic_DNA"/>
</dbReference>
<organism evidence="1 2">
    <name type="scientific">Rheinheimera tilapiae</name>
    <dbReference type="NCBI Taxonomy" id="875043"/>
    <lineage>
        <taxon>Bacteria</taxon>
        <taxon>Pseudomonadati</taxon>
        <taxon>Pseudomonadota</taxon>
        <taxon>Gammaproteobacteria</taxon>
        <taxon>Chromatiales</taxon>
        <taxon>Chromatiaceae</taxon>
        <taxon>Rheinheimera</taxon>
    </lineage>
</organism>
<gene>
    <name evidence="1" type="ORF">ACFFJP_12260</name>
</gene>
<sequence>MTSQHIVYLHGFASSSQSEKALLVRDYFQQHLPQHRLSVPDLPYTPAEAWQELQLLCVQQPPQLIIGSSLGGFLATALAEQYGCRAVLINPAVRPHLLLQQHLGRYYHPVRQQHYEVRAEHLPLLQDLQVQQLRRPSQYLVLLQSGDEVLDYRQALDFYQQCQTDVQEGGDHSYQNLQSRLADIVNFGQLA</sequence>
<dbReference type="InterPro" id="IPR008886">
    <property type="entry name" value="UPF0227/Esterase_YqiA"/>
</dbReference>
<dbReference type="GO" id="GO:0016787">
    <property type="term" value="F:hydrolase activity"/>
    <property type="evidence" value="ECO:0007669"/>
    <property type="project" value="UniProtKB-KW"/>
</dbReference>
<accession>A0ABV6BHU6</accession>
<dbReference type="InterPro" id="IPR029058">
    <property type="entry name" value="AB_hydrolase_fold"/>
</dbReference>
<protein>
    <submittedName>
        <fullName evidence="1">YqiA/YcfP family alpha/beta fold hydrolase</fullName>
    </submittedName>
</protein>
<evidence type="ECO:0000313" key="2">
    <source>
        <dbReference type="Proteomes" id="UP001589813"/>
    </source>
</evidence>
<proteinExistence type="predicted"/>
<keyword evidence="2" id="KW-1185">Reference proteome</keyword>
<name>A0ABV6BHU6_9GAMM</name>
<dbReference type="SUPFAM" id="SSF53474">
    <property type="entry name" value="alpha/beta-Hydrolases"/>
    <property type="match status" value="1"/>
</dbReference>
<dbReference type="Pfam" id="PF05728">
    <property type="entry name" value="UPF0227"/>
    <property type="match status" value="1"/>
</dbReference>
<dbReference type="PANTHER" id="PTHR35602:SF3">
    <property type="entry name" value="ESTERASE YQIA"/>
    <property type="match status" value="1"/>
</dbReference>
<dbReference type="PANTHER" id="PTHR35602">
    <property type="entry name" value="ESTERASE YQIA-RELATED"/>
    <property type="match status" value="1"/>
</dbReference>
<dbReference type="RefSeq" id="WP_377244231.1">
    <property type="nucleotide sequence ID" value="NZ_JBHLXP010000003.1"/>
</dbReference>
<comment type="caution">
    <text evidence="1">The sequence shown here is derived from an EMBL/GenBank/DDBJ whole genome shotgun (WGS) entry which is preliminary data.</text>
</comment>
<reference evidence="1 2" key="1">
    <citation type="submission" date="2024-09" db="EMBL/GenBank/DDBJ databases">
        <authorList>
            <person name="Sun Q."/>
            <person name="Mori K."/>
        </authorList>
    </citation>
    <scope>NUCLEOTIDE SEQUENCE [LARGE SCALE GENOMIC DNA]</scope>
    <source>
        <strain evidence="1 2">KCTC 23315</strain>
    </source>
</reference>
<dbReference type="Gene3D" id="3.40.50.1820">
    <property type="entry name" value="alpha/beta hydrolase"/>
    <property type="match status" value="1"/>
</dbReference>
<evidence type="ECO:0000313" key="1">
    <source>
        <dbReference type="EMBL" id="MFC0049060.1"/>
    </source>
</evidence>